<name>A0A562WCX2_9ACTN</name>
<dbReference type="Proteomes" id="UP000319728">
    <property type="component" value="Unassembled WGS sequence"/>
</dbReference>
<feature type="transmembrane region" description="Helical" evidence="2">
    <location>
        <begin position="72"/>
        <end position="91"/>
    </location>
</feature>
<accession>A0A562WCX2</accession>
<evidence type="ECO:0000313" key="3">
    <source>
        <dbReference type="EMBL" id="TWJ28139.1"/>
    </source>
</evidence>
<sequence>MTDPRGGPRTDPGGGPRTDPAHRDGDAGQGGVDAARGHDRAARRPAPATAPARFRDLVAAEWVKLWSLRSTWGALGLILLATVGFAVYASLDTRRQWADWPADRRDLLNPLWDAFPQQAQLFVVLAASSVGAVAVGGEYASGLFRTTFAAVPARGSVAAAKLVVLTAATTVLGMLGSAIAFAVSQAILSGRGGISVGEPGALRAIGASALLVPLCTLVGTGLGALVRHTAPAIVTAATVLLLLPTAIDDDRRLTALIRHAMPVPAWQRLLEQGDPPPWADVAHRATVGGAWATYAGWALLAALVTVVVVRRREP</sequence>
<dbReference type="AlphaFoldDB" id="A0A562WCX2"/>
<comment type="caution">
    <text evidence="3">The sequence shown here is derived from an EMBL/GenBank/DDBJ whole genome shotgun (WGS) entry which is preliminary data.</text>
</comment>
<keyword evidence="2" id="KW-0812">Transmembrane</keyword>
<protein>
    <submittedName>
        <fullName evidence="3">ABC-type transport system involved in multi-copper enzyme maturation permease subunit</fullName>
    </submittedName>
</protein>
<evidence type="ECO:0000313" key="4">
    <source>
        <dbReference type="Proteomes" id="UP000319728"/>
    </source>
</evidence>
<feature type="transmembrane region" description="Helical" evidence="2">
    <location>
        <begin position="291"/>
        <end position="309"/>
    </location>
</feature>
<dbReference type="RefSeq" id="WP_198501197.1">
    <property type="nucleotide sequence ID" value="NZ_AP023438.1"/>
</dbReference>
<feature type="transmembrane region" description="Helical" evidence="2">
    <location>
        <begin position="200"/>
        <end position="222"/>
    </location>
</feature>
<keyword evidence="2" id="KW-0472">Membrane</keyword>
<organism evidence="3 4">
    <name type="scientific">Micromonospora sagamiensis</name>
    <dbReference type="NCBI Taxonomy" id="47875"/>
    <lineage>
        <taxon>Bacteria</taxon>
        <taxon>Bacillati</taxon>
        <taxon>Actinomycetota</taxon>
        <taxon>Actinomycetes</taxon>
        <taxon>Micromonosporales</taxon>
        <taxon>Micromonosporaceae</taxon>
        <taxon>Micromonospora</taxon>
    </lineage>
</organism>
<keyword evidence="4" id="KW-1185">Reference proteome</keyword>
<evidence type="ECO:0000256" key="2">
    <source>
        <dbReference type="SAM" id="Phobius"/>
    </source>
</evidence>
<proteinExistence type="predicted"/>
<feature type="transmembrane region" description="Helical" evidence="2">
    <location>
        <begin position="162"/>
        <end position="188"/>
    </location>
</feature>
<feature type="compositionally biased region" description="Low complexity" evidence="1">
    <location>
        <begin position="1"/>
        <end position="11"/>
    </location>
</feature>
<evidence type="ECO:0000256" key="1">
    <source>
        <dbReference type="SAM" id="MobiDB-lite"/>
    </source>
</evidence>
<feature type="transmembrane region" description="Helical" evidence="2">
    <location>
        <begin position="229"/>
        <end position="247"/>
    </location>
</feature>
<reference evidence="3 4" key="1">
    <citation type="submission" date="2019-07" db="EMBL/GenBank/DDBJ databases">
        <title>R&amp;d 2014.</title>
        <authorList>
            <person name="Klenk H.-P."/>
        </authorList>
    </citation>
    <scope>NUCLEOTIDE SEQUENCE [LARGE SCALE GENOMIC DNA]</scope>
    <source>
        <strain evidence="3 4">DSM 43912</strain>
    </source>
</reference>
<feature type="transmembrane region" description="Helical" evidence="2">
    <location>
        <begin position="119"/>
        <end position="141"/>
    </location>
</feature>
<feature type="region of interest" description="Disordered" evidence="1">
    <location>
        <begin position="1"/>
        <end position="47"/>
    </location>
</feature>
<dbReference type="EMBL" id="VLLP01000001">
    <property type="protein sequence ID" value="TWJ28139.1"/>
    <property type="molecule type" value="Genomic_DNA"/>
</dbReference>
<keyword evidence="2" id="KW-1133">Transmembrane helix</keyword>
<gene>
    <name evidence="3" type="ORF">JD81_01642</name>
</gene>